<name>A0A3S5AS09_9PLAT</name>
<comment type="caution">
    <text evidence="2">The sequence shown here is derived from an EMBL/GenBank/DDBJ whole genome shotgun (WGS) entry which is preliminary data.</text>
</comment>
<accession>A0A3S5AS09</accession>
<reference evidence="2" key="1">
    <citation type="submission" date="2018-11" db="EMBL/GenBank/DDBJ databases">
        <authorList>
            <consortium name="Pathogen Informatics"/>
        </authorList>
    </citation>
    <scope>NUCLEOTIDE SEQUENCE</scope>
</reference>
<evidence type="ECO:0000256" key="1">
    <source>
        <dbReference type="SAM" id="MobiDB-lite"/>
    </source>
</evidence>
<proteinExistence type="predicted"/>
<dbReference type="AlphaFoldDB" id="A0A3S5AS09"/>
<evidence type="ECO:0000313" key="3">
    <source>
        <dbReference type="Proteomes" id="UP000784294"/>
    </source>
</evidence>
<gene>
    <name evidence="2" type="ORF">PXEA_LOCUS17172</name>
</gene>
<protein>
    <submittedName>
        <fullName evidence="2">Uncharacterized protein</fullName>
    </submittedName>
</protein>
<feature type="region of interest" description="Disordered" evidence="1">
    <location>
        <begin position="1"/>
        <end position="28"/>
    </location>
</feature>
<keyword evidence="3" id="KW-1185">Reference proteome</keyword>
<sequence>MSKKNLSSSKPSGSSEQPKGQGQISPDGGLELRPALLVLRLAVQSAKQIMYTLDCKYFSGFWALIGDIKKLISPILPKPFHI</sequence>
<dbReference type="Proteomes" id="UP000784294">
    <property type="component" value="Unassembled WGS sequence"/>
</dbReference>
<dbReference type="EMBL" id="CAAALY010063594">
    <property type="protein sequence ID" value="VEL23732.1"/>
    <property type="molecule type" value="Genomic_DNA"/>
</dbReference>
<organism evidence="2 3">
    <name type="scientific">Protopolystoma xenopodis</name>
    <dbReference type="NCBI Taxonomy" id="117903"/>
    <lineage>
        <taxon>Eukaryota</taxon>
        <taxon>Metazoa</taxon>
        <taxon>Spiralia</taxon>
        <taxon>Lophotrochozoa</taxon>
        <taxon>Platyhelminthes</taxon>
        <taxon>Monogenea</taxon>
        <taxon>Polyopisthocotylea</taxon>
        <taxon>Polystomatidea</taxon>
        <taxon>Polystomatidae</taxon>
        <taxon>Protopolystoma</taxon>
    </lineage>
</organism>
<evidence type="ECO:0000313" key="2">
    <source>
        <dbReference type="EMBL" id="VEL23732.1"/>
    </source>
</evidence>
<feature type="compositionally biased region" description="Low complexity" evidence="1">
    <location>
        <begin position="1"/>
        <end position="15"/>
    </location>
</feature>